<feature type="region of interest" description="Disordered" evidence="1">
    <location>
        <begin position="510"/>
        <end position="531"/>
    </location>
</feature>
<keyword evidence="5" id="KW-1185">Reference proteome</keyword>
<feature type="transmembrane region" description="Helical" evidence="2">
    <location>
        <begin position="433"/>
        <end position="453"/>
    </location>
</feature>
<evidence type="ECO:0000259" key="3">
    <source>
        <dbReference type="PROSITE" id="PS50837"/>
    </source>
</evidence>
<dbReference type="Pfam" id="PF05729">
    <property type="entry name" value="NACHT"/>
    <property type="match status" value="1"/>
</dbReference>
<keyword evidence="2" id="KW-1133">Transmembrane helix</keyword>
<name>A0ABY5YXK1_9ACTN</name>
<dbReference type="InterPro" id="IPR007111">
    <property type="entry name" value="NACHT_NTPase"/>
</dbReference>
<proteinExistence type="predicted"/>
<organism evidence="4 5">
    <name type="scientific">Dactylosporangium roseum</name>
    <dbReference type="NCBI Taxonomy" id="47989"/>
    <lineage>
        <taxon>Bacteria</taxon>
        <taxon>Bacillati</taxon>
        <taxon>Actinomycetota</taxon>
        <taxon>Actinomycetes</taxon>
        <taxon>Micromonosporales</taxon>
        <taxon>Micromonosporaceae</taxon>
        <taxon>Dactylosporangium</taxon>
    </lineage>
</organism>
<dbReference type="PROSITE" id="PS50837">
    <property type="entry name" value="NACHT"/>
    <property type="match status" value="1"/>
</dbReference>
<feature type="transmembrane region" description="Helical" evidence="2">
    <location>
        <begin position="545"/>
        <end position="566"/>
    </location>
</feature>
<sequence>MVLDDPLGGEWQQYPLQGRIDAPNEEIATAFRALPHRHLMVLGAPGAGKSVFAILLTLGLIRRPAEGEPLPVLLAITAWDRAERADAFVIRRLTEDYADVLAGYGDPQTLARHLMEHKRILPIFDGLDELADPADALQALDVFAAAGWPLVVTCRPEEYEQAVRRSRVLSRAAVVELKSVGVDEAIAYLSQPAPDPRWEPVFAHLRAHPDGPLAGALSTPLMVALARGAYQAPSPADPADLLTPAADGPGATHNELPDEAQPADQAALEARLLAAFVPSVYAARPRRAALDRQPVAGVDYRPEQAQRWLTFLARHMREHGTQDVGWSELGQMVRTAFTGLSAFVLASVTALLFGPVFGPVVGLVLATVVGLATAALMAYTGGPPQGRHETKELTPRSALSAERTRTIARGLLGGSAFGALLGLQLAAFLGLELSYAGLVVFVFLSAYALAAMLDHTWGSFLIARVWLFVTGRLPFRLTRFLEDAHRRGVLRQSGARYQFRHLLLQEHLAGGASPPPAAPAAETKPQTRTAVDGERSRWLDWRARLCVAVVSVVFVAFFILAAGHLAPVYRSGDQPEVIQETRCTSTADAGGSITCTQLIAGYRWPVGPGGQTGTTFASPNRPRVLRFRGVDGEFRLSRSEGCAGAVFEWRLDADGQLMRSGEVRAGASTLDASGAAPYQARTITVSARRIDTASCTAYLHWDHPTVRYYGVIPGLASSARE</sequence>
<feature type="transmembrane region" description="Helical" evidence="2">
    <location>
        <begin position="360"/>
        <end position="379"/>
    </location>
</feature>
<evidence type="ECO:0000313" key="5">
    <source>
        <dbReference type="Proteomes" id="UP001058271"/>
    </source>
</evidence>
<feature type="compositionally biased region" description="Low complexity" evidence="1">
    <location>
        <begin position="234"/>
        <end position="249"/>
    </location>
</feature>
<evidence type="ECO:0000313" key="4">
    <source>
        <dbReference type="EMBL" id="UWZ34491.1"/>
    </source>
</evidence>
<dbReference type="InterPro" id="IPR027417">
    <property type="entry name" value="P-loop_NTPase"/>
</dbReference>
<accession>A0ABY5YXK1</accession>
<dbReference type="Gene3D" id="3.40.50.300">
    <property type="entry name" value="P-loop containing nucleotide triphosphate hydrolases"/>
    <property type="match status" value="1"/>
</dbReference>
<keyword evidence="2" id="KW-0812">Transmembrane</keyword>
<evidence type="ECO:0000256" key="2">
    <source>
        <dbReference type="SAM" id="Phobius"/>
    </source>
</evidence>
<dbReference type="SUPFAM" id="SSF52540">
    <property type="entry name" value="P-loop containing nucleoside triphosphate hydrolases"/>
    <property type="match status" value="1"/>
</dbReference>
<feature type="domain" description="NACHT" evidence="3">
    <location>
        <begin position="37"/>
        <end position="130"/>
    </location>
</feature>
<keyword evidence="2" id="KW-0472">Membrane</keyword>
<feature type="region of interest" description="Disordered" evidence="1">
    <location>
        <begin position="234"/>
        <end position="259"/>
    </location>
</feature>
<evidence type="ECO:0000256" key="1">
    <source>
        <dbReference type="SAM" id="MobiDB-lite"/>
    </source>
</evidence>
<dbReference type="RefSeq" id="WP_260723811.1">
    <property type="nucleotide sequence ID" value="NZ_CP073721.1"/>
</dbReference>
<gene>
    <name evidence="4" type="ORF">Drose_25090</name>
</gene>
<dbReference type="EMBL" id="CP073721">
    <property type="protein sequence ID" value="UWZ34491.1"/>
    <property type="molecule type" value="Genomic_DNA"/>
</dbReference>
<reference evidence="4" key="1">
    <citation type="submission" date="2021-04" db="EMBL/GenBank/DDBJ databases">
        <title>Biosynthetic gene clusters of Dactylosporangioum roseum.</title>
        <authorList>
            <person name="Hartkoorn R.C."/>
            <person name="Beaudoing E."/>
            <person name="Hot D."/>
            <person name="Moureu S."/>
        </authorList>
    </citation>
    <scope>NUCLEOTIDE SEQUENCE</scope>
    <source>
        <strain evidence="4">NRRL B-16295</strain>
    </source>
</reference>
<dbReference type="Proteomes" id="UP001058271">
    <property type="component" value="Chromosome"/>
</dbReference>
<protein>
    <submittedName>
        <fullName evidence="4">NACHT domain-containing protein</fullName>
    </submittedName>
</protein>
<feature type="transmembrane region" description="Helical" evidence="2">
    <location>
        <begin position="336"/>
        <end position="354"/>
    </location>
</feature>